<dbReference type="AlphaFoldDB" id="A0AAD4SD19"/>
<dbReference type="Proteomes" id="UP001202328">
    <property type="component" value="Unassembled WGS sequence"/>
</dbReference>
<comment type="caution">
    <text evidence="1">The sequence shown here is derived from an EMBL/GenBank/DDBJ whole genome shotgun (WGS) entry which is preliminary data.</text>
</comment>
<name>A0AAD4SD19_9MAGN</name>
<organism evidence="1 2">
    <name type="scientific">Papaver atlanticum</name>
    <dbReference type="NCBI Taxonomy" id="357466"/>
    <lineage>
        <taxon>Eukaryota</taxon>
        <taxon>Viridiplantae</taxon>
        <taxon>Streptophyta</taxon>
        <taxon>Embryophyta</taxon>
        <taxon>Tracheophyta</taxon>
        <taxon>Spermatophyta</taxon>
        <taxon>Magnoliopsida</taxon>
        <taxon>Ranunculales</taxon>
        <taxon>Papaveraceae</taxon>
        <taxon>Papaveroideae</taxon>
        <taxon>Papaver</taxon>
    </lineage>
</organism>
<accession>A0AAD4SD19</accession>
<reference evidence="1" key="1">
    <citation type="submission" date="2022-04" db="EMBL/GenBank/DDBJ databases">
        <title>A functionally conserved STORR gene fusion in Papaver species that diverged 16.8 million years ago.</title>
        <authorList>
            <person name="Catania T."/>
        </authorList>
    </citation>
    <scope>NUCLEOTIDE SEQUENCE</scope>
    <source>
        <strain evidence="1">S-188037</strain>
    </source>
</reference>
<keyword evidence="2" id="KW-1185">Reference proteome</keyword>
<dbReference type="EMBL" id="JAJJMB010012161">
    <property type="protein sequence ID" value="KAI3885178.1"/>
    <property type="molecule type" value="Genomic_DNA"/>
</dbReference>
<sequence>MSLLNIHLNNLGYGEVTGALNFGKLLDLSRSKETCLYTLRCNSFVWRRVDGDASSSGLWNGSKVAFLGHSKSLCQLKAILAAPAQHMHRVSLMHWLTFGHS</sequence>
<gene>
    <name evidence="1" type="ORF">MKW98_002570</name>
</gene>
<protein>
    <submittedName>
        <fullName evidence="1">Uncharacterized protein</fullName>
    </submittedName>
</protein>
<evidence type="ECO:0000313" key="1">
    <source>
        <dbReference type="EMBL" id="KAI3885178.1"/>
    </source>
</evidence>
<evidence type="ECO:0000313" key="2">
    <source>
        <dbReference type="Proteomes" id="UP001202328"/>
    </source>
</evidence>
<proteinExistence type="predicted"/>